<gene>
    <name evidence="1" type="ORF">P106B_57</name>
</gene>
<dbReference type="EMBL" id="KF977490">
    <property type="protein sequence ID" value="AHJ10740.1"/>
    <property type="molecule type" value="Genomic_DNA"/>
</dbReference>
<proteinExistence type="predicted"/>
<dbReference type="GeneID" id="18503003"/>
<dbReference type="Proteomes" id="UP000019367">
    <property type="component" value="Segment"/>
</dbReference>
<sequence length="136" mass="15138">MKPVMCTVKDDPERGLYGDCVRACVASILEIERVPHFYATGDGGLAFEEMREWLSAYGRIPAYFPLIADYTLDQVLNLMEIDYPGVEYMLFCSSGGGDHCVIGRNNAIIHNPAWFKSPIDGPHSQGVWIVIILAKV</sequence>
<evidence type="ECO:0000313" key="1">
    <source>
        <dbReference type="EMBL" id="AHJ10740.1"/>
    </source>
</evidence>
<name>W6E8H5_9CAUD</name>
<dbReference type="OrthoDB" id="25915at10239"/>
<protein>
    <submittedName>
        <fullName evidence="1">Uncharacterized protein</fullName>
    </submittedName>
</protein>
<keyword evidence="2" id="KW-1185">Reference proteome</keyword>
<dbReference type="RefSeq" id="YP_009005983.1">
    <property type="nucleotide sequence ID" value="NC_023566.1"/>
</dbReference>
<organism evidence="1 2">
    <name type="scientific">Rhizobium phage vB_RglS_P106B</name>
    <dbReference type="NCBI Taxonomy" id="1458697"/>
    <lineage>
        <taxon>Viruses</taxon>
        <taxon>Duplodnaviria</taxon>
        <taxon>Heunggongvirae</taxon>
        <taxon>Uroviricota</taxon>
        <taxon>Caudoviricetes</taxon>
        <taxon>Rigallicvirus</taxon>
        <taxon>Rigallicvirus P106B</taxon>
    </lineage>
</organism>
<reference evidence="1 2" key="1">
    <citation type="journal article" date="2015" name="Microbiology">
        <title>Genomic and phenotypic characterization of Rhizobium gallicum phage vB_RglS_P106B.</title>
        <authorList>
            <person name="Halmillawewa A.P."/>
            <person name="Restrepo-Cordoba M."/>
            <person name="Yost C.K."/>
            <person name="Hynes M.F."/>
        </authorList>
    </citation>
    <scope>NUCLEOTIDE SEQUENCE [LARGE SCALE GENOMIC DNA]</scope>
</reference>
<accession>W6E8H5</accession>
<evidence type="ECO:0000313" key="2">
    <source>
        <dbReference type="Proteomes" id="UP000019367"/>
    </source>
</evidence>
<dbReference type="KEGG" id="vg:18503003"/>